<gene>
    <name evidence="7" type="ORF">CTRG_01654</name>
</gene>
<keyword evidence="2 4" id="KW-0547">Nucleotide-binding</keyword>
<feature type="compositionally biased region" description="Polar residues" evidence="5">
    <location>
        <begin position="1"/>
        <end position="10"/>
    </location>
</feature>
<dbReference type="FunFam" id="3.30.200.20:FF:000042">
    <property type="entry name" value="Aurora kinase A"/>
    <property type="match status" value="1"/>
</dbReference>
<dbReference type="SMART" id="SM00220">
    <property type="entry name" value="S_TKc"/>
    <property type="match status" value="1"/>
</dbReference>
<reference evidence="7 8" key="1">
    <citation type="journal article" date="2009" name="Nature">
        <title>Evolution of pathogenicity and sexual reproduction in eight Candida genomes.</title>
        <authorList>
            <person name="Butler G."/>
            <person name="Rasmussen M.D."/>
            <person name="Lin M.F."/>
            <person name="Santos M.A."/>
            <person name="Sakthikumar S."/>
            <person name="Munro C.A."/>
            <person name="Rheinbay E."/>
            <person name="Grabherr M."/>
            <person name="Forche A."/>
            <person name="Reedy J.L."/>
            <person name="Agrafioti I."/>
            <person name="Arnaud M.B."/>
            <person name="Bates S."/>
            <person name="Brown A.J."/>
            <person name="Brunke S."/>
            <person name="Costanzo M.C."/>
            <person name="Fitzpatrick D.A."/>
            <person name="de Groot P.W."/>
            <person name="Harris D."/>
            <person name="Hoyer L.L."/>
            <person name="Hube B."/>
            <person name="Klis F.M."/>
            <person name="Kodira C."/>
            <person name="Lennard N."/>
            <person name="Logue M.E."/>
            <person name="Martin R."/>
            <person name="Neiman A.M."/>
            <person name="Nikolaou E."/>
            <person name="Quail M.A."/>
            <person name="Quinn J."/>
            <person name="Santos M.C."/>
            <person name="Schmitzberger F.F."/>
            <person name="Sherlock G."/>
            <person name="Shah P."/>
            <person name="Silverstein K.A."/>
            <person name="Skrzypek M.S."/>
            <person name="Soll D."/>
            <person name="Staggs R."/>
            <person name="Stansfield I."/>
            <person name="Stumpf M.P."/>
            <person name="Sudbery P.E."/>
            <person name="Srikantha T."/>
            <person name="Zeng Q."/>
            <person name="Berman J."/>
            <person name="Berriman M."/>
            <person name="Heitman J."/>
            <person name="Gow N.A."/>
            <person name="Lorenz M.C."/>
            <person name="Birren B.W."/>
            <person name="Kellis M."/>
            <person name="Cuomo C.A."/>
        </authorList>
    </citation>
    <scope>NUCLEOTIDE SEQUENCE [LARGE SCALE GENOMIC DNA]</scope>
    <source>
        <strain evidence="8">ATCC MYA-3404 / T1</strain>
    </source>
</reference>
<accession>C5M722</accession>
<dbReference type="OrthoDB" id="8693905at2759"/>
<dbReference type="PROSITE" id="PS00108">
    <property type="entry name" value="PROTEIN_KINASE_ST"/>
    <property type="match status" value="1"/>
</dbReference>
<dbReference type="SUPFAM" id="SSF56112">
    <property type="entry name" value="Protein kinase-like (PK-like)"/>
    <property type="match status" value="1"/>
</dbReference>
<feature type="binding site" evidence="4">
    <location>
        <position position="245"/>
    </location>
    <ligand>
        <name>ATP</name>
        <dbReference type="ChEBI" id="CHEBI:30616"/>
    </ligand>
</feature>
<evidence type="ECO:0000313" key="8">
    <source>
        <dbReference type="Proteomes" id="UP000002037"/>
    </source>
</evidence>
<dbReference type="GO" id="GO:0004674">
    <property type="term" value="F:protein serine/threonine kinase activity"/>
    <property type="evidence" value="ECO:0007669"/>
    <property type="project" value="UniProtKB-EC"/>
</dbReference>
<dbReference type="RefSeq" id="XP_002547347.1">
    <property type="nucleotide sequence ID" value="XM_002547301.1"/>
</dbReference>
<dbReference type="PROSITE" id="PS00107">
    <property type="entry name" value="PROTEIN_KINASE_ATP"/>
    <property type="match status" value="1"/>
</dbReference>
<dbReference type="GO" id="GO:0030447">
    <property type="term" value="P:filamentous growth"/>
    <property type="evidence" value="ECO:0007669"/>
    <property type="project" value="UniProtKB-ARBA"/>
</dbReference>
<keyword evidence="8" id="KW-1185">Reference proteome</keyword>
<evidence type="ECO:0000256" key="2">
    <source>
        <dbReference type="ARBA" id="ARBA00022741"/>
    </source>
</evidence>
<dbReference type="GO" id="GO:0005737">
    <property type="term" value="C:cytoplasm"/>
    <property type="evidence" value="ECO:0007669"/>
    <property type="project" value="TreeGrafter"/>
</dbReference>
<dbReference type="VEuPathDB" id="FungiDB:CTRG_01654"/>
<evidence type="ECO:0000256" key="3">
    <source>
        <dbReference type="ARBA" id="ARBA00022840"/>
    </source>
</evidence>
<evidence type="ECO:0000313" key="7">
    <source>
        <dbReference type="EMBL" id="EER34792.1"/>
    </source>
</evidence>
<feature type="region of interest" description="Disordered" evidence="5">
    <location>
        <begin position="148"/>
        <end position="171"/>
    </location>
</feature>
<dbReference type="CDD" id="cd06627">
    <property type="entry name" value="STKc_Cdc7_like"/>
    <property type="match status" value="1"/>
</dbReference>
<dbReference type="PANTHER" id="PTHR48012">
    <property type="entry name" value="STERILE20-LIKE KINASE, ISOFORM B-RELATED"/>
    <property type="match status" value="1"/>
</dbReference>
<dbReference type="InterPro" id="IPR050629">
    <property type="entry name" value="STE20/SPS1-PAK"/>
</dbReference>
<evidence type="ECO:0000256" key="1">
    <source>
        <dbReference type="ARBA" id="ARBA00012513"/>
    </source>
</evidence>
<dbReference type="AlphaFoldDB" id="C5M722"/>
<sequence length="1130" mass="128225">MSAYTQQQLSILPELDESNHSSSSLHKSGSKSRIDKESSLKKYQENNKADDLEGFDSIQELSFSKFSNISGGSVFIKDNVQQANSQEFESPFVKKLQQDLNVKIDRDTTKPYYPTVYPILEYQNNDENSNSPFIDYGKSKILINNNKLRKQQQEAESQQEQDNHHNAEFNNQKRAINKIQSTPKHQRTSSVKVSLTPAQRFEKRSNTRSCNALENFEFITLVGNGAFASVYKAINRTTNQVVAIKQIRIEKDQDVRALMGEIDLLKILKHPNIVKYHGFVKTSISLNVILEYCEGGSLRQLYKKLKKGLPETQIINYVGQILHGLAYLHEQGVVHRDVKAANVLLTDKGDVKLADFGVATKVNSQHFTVVGTPNWMAPETVLGGEGICTASDIWSLGATIIELFTTNPPYHDLNPMATLHAIGTDEHPPLPKSISSLARDFLLECFQKQPNLRISAKLLLKHKWLNHRATGKTSMSVLLKQPSRDFRSIKNYSETNDENWDTDFVEAQFSNLKSVKPSVIELQIENEPSDYKRTEYSKKELLTKFSERDDETFQNTDVSTIQVMKSNADAISGDLEESDPFLDIEIENFDTNELEVQSKMEYLVARLGRKLEAVHLSGDEVVPALIKVTGRMLHLIKKYPVSHDALIRDHGILSLLELLENASEIKGQQQLWYHCLSILNYLFERNLGTLENFCFLGGIPTVSNFRNNIYEIQVRLQVARFIGILNSSDKALSMFVSCGGLSLVSMFVEEDFDVTPAFQLVGIESVHNILVKDLSRSKSDLCRILAKHGISFWLVDLLARLLTSNGARNLTSVQIDSTVGNIVDIIKYFGQSETRVRVAIGSVDFFKAIFASFDYLKFADQLTVLKFVKSMSCISDLLKNLYHAEALEFLVKLLEIYVPSKSNYKEVINVVAQIIYNMLALNHSRESEFVRLGGLPYLKNLSIINLPFRQFILPIICEFVHCDNHVRRELKKHGMLTVYFNLLLDPYWQSNSLDSIYYWYKLDSDYVQLESPIAVDCLIGGFLLTKVSNLESTLEIYVKLLTSSVVLTKKMLNMPIVNSILVKLVVHDSKNPVIQLSYLKVLRCLIADLDDSENKLKFANPIRTCLESLKSRKSSLLIEEVAIELLELLE</sequence>
<organism evidence="7 8">
    <name type="scientific">Candida tropicalis (strain ATCC MYA-3404 / T1)</name>
    <name type="common">Yeast</name>
    <dbReference type="NCBI Taxonomy" id="294747"/>
    <lineage>
        <taxon>Eukaryota</taxon>
        <taxon>Fungi</taxon>
        <taxon>Dikarya</taxon>
        <taxon>Ascomycota</taxon>
        <taxon>Saccharomycotina</taxon>
        <taxon>Pichiomycetes</taxon>
        <taxon>Debaryomycetaceae</taxon>
        <taxon>Candida/Lodderomyces clade</taxon>
        <taxon>Candida</taxon>
    </lineage>
</organism>
<dbReference type="InterPro" id="IPR016024">
    <property type="entry name" value="ARM-type_fold"/>
</dbReference>
<dbReference type="InterPro" id="IPR000719">
    <property type="entry name" value="Prot_kinase_dom"/>
</dbReference>
<dbReference type="Proteomes" id="UP000002037">
    <property type="component" value="Unassembled WGS sequence"/>
</dbReference>
<feature type="compositionally biased region" description="Basic and acidic residues" evidence="5">
    <location>
        <begin position="32"/>
        <end position="41"/>
    </location>
</feature>
<dbReference type="Gene3D" id="1.25.10.10">
    <property type="entry name" value="Leucine-rich Repeat Variant"/>
    <property type="match status" value="1"/>
</dbReference>
<dbReference type="FunFam" id="1.10.510.10:FF:000571">
    <property type="entry name" value="Maternal embryonic leucine zipper kinase"/>
    <property type="match status" value="1"/>
</dbReference>
<dbReference type="InterPro" id="IPR008271">
    <property type="entry name" value="Ser/Thr_kinase_AS"/>
</dbReference>
<dbReference type="EMBL" id="GG692396">
    <property type="protein sequence ID" value="EER34792.1"/>
    <property type="molecule type" value="Genomic_DNA"/>
</dbReference>
<dbReference type="SUPFAM" id="SSF48371">
    <property type="entry name" value="ARM repeat"/>
    <property type="match status" value="1"/>
</dbReference>
<evidence type="ECO:0000256" key="4">
    <source>
        <dbReference type="PROSITE-ProRule" id="PRU10141"/>
    </source>
</evidence>
<name>C5M722_CANTT</name>
<dbReference type="GO" id="GO:0005524">
    <property type="term" value="F:ATP binding"/>
    <property type="evidence" value="ECO:0007669"/>
    <property type="project" value="UniProtKB-UniRule"/>
</dbReference>
<feature type="region of interest" description="Disordered" evidence="5">
    <location>
        <begin position="1"/>
        <end position="41"/>
    </location>
</feature>
<evidence type="ECO:0000259" key="6">
    <source>
        <dbReference type="PROSITE" id="PS50011"/>
    </source>
</evidence>
<dbReference type="Gene3D" id="1.10.510.10">
    <property type="entry name" value="Transferase(Phosphotransferase) domain 1"/>
    <property type="match status" value="1"/>
</dbReference>
<dbReference type="STRING" id="294747.C5M722"/>
<dbReference type="GeneID" id="8301307"/>
<dbReference type="InterPro" id="IPR017441">
    <property type="entry name" value="Protein_kinase_ATP_BS"/>
</dbReference>
<evidence type="ECO:0000256" key="5">
    <source>
        <dbReference type="SAM" id="MobiDB-lite"/>
    </source>
</evidence>
<proteinExistence type="predicted"/>
<dbReference type="HOGENOM" id="CLU_001872_2_1_1"/>
<dbReference type="PROSITE" id="PS50011">
    <property type="entry name" value="PROTEIN_KINASE_DOM"/>
    <property type="match status" value="1"/>
</dbReference>
<dbReference type="InterPro" id="IPR011009">
    <property type="entry name" value="Kinase-like_dom_sf"/>
</dbReference>
<keyword evidence="3 4" id="KW-0067">ATP-binding</keyword>
<protein>
    <recommendedName>
        <fullName evidence="1">non-specific serine/threonine protein kinase</fullName>
        <ecNumber evidence="1">2.7.11.1</ecNumber>
    </recommendedName>
</protein>
<dbReference type="EC" id="2.7.11.1" evidence="1"/>
<dbReference type="InterPro" id="IPR011989">
    <property type="entry name" value="ARM-like"/>
</dbReference>
<dbReference type="PANTHER" id="PTHR48012:SF26">
    <property type="entry name" value="SERINE_THREONINE-PROTEIN KINASE DDB_G0283821-RELATED"/>
    <property type="match status" value="1"/>
</dbReference>
<dbReference type="eggNOG" id="KOG0198">
    <property type="taxonomic scope" value="Eukaryota"/>
</dbReference>
<feature type="domain" description="Protein kinase" evidence="6">
    <location>
        <begin position="216"/>
        <end position="465"/>
    </location>
</feature>
<dbReference type="KEGG" id="ctp:CTRG_01654"/>
<dbReference type="Pfam" id="PF00069">
    <property type="entry name" value="Pkinase"/>
    <property type="match status" value="1"/>
</dbReference>